<accession>A0ABN2D7E8</accession>
<keyword evidence="2 4" id="KW-0560">Oxidoreductase</keyword>
<name>A0ABN2D7E8_9ACTN</name>
<proteinExistence type="inferred from homology"/>
<dbReference type="PANTHER" id="PTHR43761">
    <property type="entry name" value="D-ISOMER SPECIFIC 2-HYDROXYACID DEHYDROGENASE FAMILY PROTEIN (AFU_ORTHOLOGUE AFUA_1G13630)"/>
    <property type="match status" value="1"/>
</dbReference>
<comment type="similarity">
    <text evidence="1 4">Belongs to the D-isomer specific 2-hydroxyacid dehydrogenase family.</text>
</comment>
<comment type="caution">
    <text evidence="7">The sequence shown here is derived from an EMBL/GenBank/DDBJ whole genome shotgun (WGS) entry which is preliminary data.</text>
</comment>
<feature type="domain" description="D-isomer specific 2-hydroxyacid dehydrogenase NAD-binding" evidence="6">
    <location>
        <begin position="128"/>
        <end position="271"/>
    </location>
</feature>
<keyword evidence="3" id="KW-0520">NAD</keyword>
<dbReference type="EMBL" id="BAAAPH010000008">
    <property type="protein sequence ID" value="GAA1571732.1"/>
    <property type="molecule type" value="Genomic_DNA"/>
</dbReference>
<dbReference type="SUPFAM" id="SSF51735">
    <property type="entry name" value="NAD(P)-binding Rossmann-fold domains"/>
    <property type="match status" value="1"/>
</dbReference>
<dbReference type="Gene3D" id="3.40.50.720">
    <property type="entry name" value="NAD(P)-binding Rossmann-like Domain"/>
    <property type="match status" value="2"/>
</dbReference>
<evidence type="ECO:0000313" key="8">
    <source>
        <dbReference type="Proteomes" id="UP001501705"/>
    </source>
</evidence>
<evidence type="ECO:0000313" key="7">
    <source>
        <dbReference type="EMBL" id="GAA1571732.1"/>
    </source>
</evidence>
<evidence type="ECO:0000256" key="4">
    <source>
        <dbReference type="RuleBase" id="RU003719"/>
    </source>
</evidence>
<dbReference type="RefSeq" id="WP_344234111.1">
    <property type="nucleotide sequence ID" value="NZ_BAAAPH010000008.1"/>
</dbReference>
<organism evidence="7 8">
    <name type="scientific">Kribbella hippodromi</name>
    <dbReference type="NCBI Taxonomy" id="434347"/>
    <lineage>
        <taxon>Bacteria</taxon>
        <taxon>Bacillati</taxon>
        <taxon>Actinomycetota</taxon>
        <taxon>Actinomycetes</taxon>
        <taxon>Propionibacteriales</taxon>
        <taxon>Kribbellaceae</taxon>
        <taxon>Kribbella</taxon>
    </lineage>
</organism>
<evidence type="ECO:0000256" key="1">
    <source>
        <dbReference type="ARBA" id="ARBA00005854"/>
    </source>
</evidence>
<reference evidence="7 8" key="1">
    <citation type="journal article" date="2019" name="Int. J. Syst. Evol. Microbiol.">
        <title>The Global Catalogue of Microorganisms (GCM) 10K type strain sequencing project: providing services to taxonomists for standard genome sequencing and annotation.</title>
        <authorList>
            <consortium name="The Broad Institute Genomics Platform"/>
            <consortium name="The Broad Institute Genome Sequencing Center for Infectious Disease"/>
            <person name="Wu L."/>
            <person name="Ma J."/>
        </authorList>
    </citation>
    <scope>NUCLEOTIDE SEQUENCE [LARGE SCALE GENOMIC DNA]</scope>
    <source>
        <strain evidence="7 8">JCM 15572</strain>
    </source>
</reference>
<dbReference type="InterPro" id="IPR029753">
    <property type="entry name" value="D-isomer_DH_CS"/>
</dbReference>
<evidence type="ECO:0000256" key="3">
    <source>
        <dbReference type="ARBA" id="ARBA00023027"/>
    </source>
</evidence>
<sequence>MTYANSDVVACLSAYDEALVRELAGTDQLQIRIASGRGDRDELHELVRDADVVIADAARRYLLDQAAIAAMKRCRFIQQPAVGYDSIDIAQAAAQGIPVANTPGANAPAVADWVLMAILNVLRNRTGLADELGALRIGLVGMGAVAREVSQRVQGFGAEVMYVARRPLDVPNARPVTLDTLLAEADVISLHLPLNADTRGMFGAAEFKRMKPGAILVNCARGGLIDTDALTAGLREGHPAGAALDVFDPEPLDPASPLHDLPNVYLTPHIAANSHQSRVRVRAMVGENLRRVLGGEAPLNVVNSVG</sequence>
<protein>
    <submittedName>
        <fullName evidence="7">2-hydroxyacid dehydrogenase</fullName>
    </submittedName>
</protein>
<gene>
    <name evidence="7" type="ORF">GCM10009804_30120</name>
</gene>
<dbReference type="PANTHER" id="PTHR43761:SF1">
    <property type="entry name" value="D-ISOMER SPECIFIC 2-HYDROXYACID DEHYDROGENASE CATALYTIC DOMAIN-CONTAINING PROTEIN-RELATED"/>
    <property type="match status" value="1"/>
</dbReference>
<dbReference type="Proteomes" id="UP001501705">
    <property type="component" value="Unassembled WGS sequence"/>
</dbReference>
<evidence type="ECO:0000259" key="6">
    <source>
        <dbReference type="Pfam" id="PF02826"/>
    </source>
</evidence>
<keyword evidence="8" id="KW-1185">Reference proteome</keyword>
<dbReference type="SUPFAM" id="SSF52283">
    <property type="entry name" value="Formate/glycerate dehydrogenase catalytic domain-like"/>
    <property type="match status" value="1"/>
</dbReference>
<dbReference type="Pfam" id="PF00389">
    <property type="entry name" value="2-Hacid_dh"/>
    <property type="match status" value="1"/>
</dbReference>
<dbReference type="InterPro" id="IPR050418">
    <property type="entry name" value="D-iso_2-hydroxyacid_DH_PdxB"/>
</dbReference>
<dbReference type="InterPro" id="IPR036291">
    <property type="entry name" value="NAD(P)-bd_dom_sf"/>
</dbReference>
<dbReference type="InterPro" id="IPR006140">
    <property type="entry name" value="D-isomer_DH_NAD-bd"/>
</dbReference>
<dbReference type="Pfam" id="PF02826">
    <property type="entry name" value="2-Hacid_dh_C"/>
    <property type="match status" value="1"/>
</dbReference>
<evidence type="ECO:0000256" key="2">
    <source>
        <dbReference type="ARBA" id="ARBA00023002"/>
    </source>
</evidence>
<dbReference type="PROSITE" id="PS00671">
    <property type="entry name" value="D_2_HYDROXYACID_DH_3"/>
    <property type="match status" value="1"/>
</dbReference>
<feature type="domain" description="D-isomer specific 2-hydroxyacid dehydrogenase catalytic" evidence="5">
    <location>
        <begin position="20"/>
        <end position="303"/>
    </location>
</feature>
<dbReference type="CDD" id="cd12175">
    <property type="entry name" value="2-Hacid_dh_11"/>
    <property type="match status" value="1"/>
</dbReference>
<dbReference type="InterPro" id="IPR006139">
    <property type="entry name" value="D-isomer_2_OHA_DH_cat_dom"/>
</dbReference>
<dbReference type="PROSITE" id="PS00670">
    <property type="entry name" value="D_2_HYDROXYACID_DH_2"/>
    <property type="match status" value="1"/>
</dbReference>
<evidence type="ECO:0000259" key="5">
    <source>
        <dbReference type="Pfam" id="PF00389"/>
    </source>
</evidence>